<reference evidence="4" key="1">
    <citation type="journal article" date="2019" name="Int. J. Syst. Evol. Microbiol.">
        <title>The Global Catalogue of Microorganisms (GCM) 10K type strain sequencing project: providing services to taxonomists for standard genome sequencing and annotation.</title>
        <authorList>
            <consortium name="The Broad Institute Genomics Platform"/>
            <consortium name="The Broad Institute Genome Sequencing Center for Infectious Disease"/>
            <person name="Wu L."/>
            <person name="Ma J."/>
        </authorList>
    </citation>
    <scope>NUCLEOTIDE SEQUENCE [LARGE SCALE GENOMIC DNA]</scope>
    <source>
        <strain evidence="4">JCM 16026</strain>
    </source>
</reference>
<evidence type="ECO:0000256" key="2">
    <source>
        <dbReference type="SAM" id="SignalP"/>
    </source>
</evidence>
<gene>
    <name evidence="3" type="ORF">GCM10009846_01820</name>
</gene>
<feature type="compositionally biased region" description="Low complexity" evidence="1">
    <location>
        <begin position="28"/>
        <end position="42"/>
    </location>
</feature>
<feature type="signal peptide" evidence="2">
    <location>
        <begin position="1"/>
        <end position="21"/>
    </location>
</feature>
<organism evidence="3 4">
    <name type="scientific">Agrococcus versicolor</name>
    <dbReference type="NCBI Taxonomy" id="501482"/>
    <lineage>
        <taxon>Bacteria</taxon>
        <taxon>Bacillati</taxon>
        <taxon>Actinomycetota</taxon>
        <taxon>Actinomycetes</taxon>
        <taxon>Micrococcales</taxon>
        <taxon>Microbacteriaceae</taxon>
        <taxon>Agrococcus</taxon>
    </lineage>
</organism>
<sequence length="251" mass="25394">MRRTLVLPVAIVATLVLGACAPGTLDAEPSASAGAPSASPSTAPDPSPSASPEADGERFDDVDLAASLVPLPFEPGEPDRWGDWTTSPRDDLMPGLDPAAFVDAPECAAAAEAIVALAPEEVVVGGYPYDDTLVSWVVVARMPSPDGAAAFVDAVDAAAIACTDVTGTAVEQYGVVGLVGPLEPSPAIEAAGHGFVAVAQDGSNHYTGYVVAAHDELVLMTVSDMMAIGWDERAVAEVQTEIEALDAAAGG</sequence>
<dbReference type="Proteomes" id="UP001501599">
    <property type="component" value="Unassembled WGS sequence"/>
</dbReference>
<keyword evidence="2" id="KW-0732">Signal</keyword>
<feature type="chain" id="PRO_5046296054" description="Sensor domain-containing protein" evidence="2">
    <location>
        <begin position="22"/>
        <end position="251"/>
    </location>
</feature>
<dbReference type="RefSeq" id="WP_344339369.1">
    <property type="nucleotide sequence ID" value="NZ_BAAAQT010000001.1"/>
</dbReference>
<evidence type="ECO:0000256" key="1">
    <source>
        <dbReference type="SAM" id="MobiDB-lite"/>
    </source>
</evidence>
<feature type="region of interest" description="Disordered" evidence="1">
    <location>
        <begin position="28"/>
        <end position="57"/>
    </location>
</feature>
<dbReference type="EMBL" id="BAAAQT010000001">
    <property type="protein sequence ID" value="GAA2170655.1"/>
    <property type="molecule type" value="Genomic_DNA"/>
</dbReference>
<comment type="caution">
    <text evidence="3">The sequence shown here is derived from an EMBL/GenBank/DDBJ whole genome shotgun (WGS) entry which is preliminary data.</text>
</comment>
<protein>
    <recommendedName>
        <fullName evidence="5">Sensor domain-containing protein</fullName>
    </recommendedName>
</protein>
<evidence type="ECO:0000313" key="4">
    <source>
        <dbReference type="Proteomes" id="UP001501599"/>
    </source>
</evidence>
<evidence type="ECO:0008006" key="5">
    <source>
        <dbReference type="Google" id="ProtNLM"/>
    </source>
</evidence>
<evidence type="ECO:0000313" key="3">
    <source>
        <dbReference type="EMBL" id="GAA2170655.1"/>
    </source>
</evidence>
<proteinExistence type="predicted"/>
<accession>A0ABP5M9I0</accession>
<keyword evidence="4" id="KW-1185">Reference proteome</keyword>
<dbReference type="PROSITE" id="PS51257">
    <property type="entry name" value="PROKAR_LIPOPROTEIN"/>
    <property type="match status" value="1"/>
</dbReference>
<name>A0ABP5M9I0_9MICO</name>